<dbReference type="InterPro" id="IPR002346">
    <property type="entry name" value="Mopterin_DH_FAD-bd"/>
</dbReference>
<keyword evidence="2" id="KW-0812">Transmembrane</keyword>
<protein>
    <recommendedName>
        <fullName evidence="3">FAD-binding PCMH-type domain-containing protein</fullName>
    </recommendedName>
</protein>
<dbReference type="InterPro" id="IPR016169">
    <property type="entry name" value="FAD-bd_PCMH_sub2"/>
</dbReference>
<keyword evidence="2" id="KW-1133">Transmembrane helix</keyword>
<dbReference type="InterPro" id="IPR016167">
    <property type="entry name" value="FAD-bd_PCMH_sub1"/>
</dbReference>
<evidence type="ECO:0000256" key="1">
    <source>
        <dbReference type="ARBA" id="ARBA00001974"/>
    </source>
</evidence>
<feature type="domain" description="FAD-binding PCMH-type" evidence="3">
    <location>
        <begin position="20"/>
        <end position="173"/>
    </location>
</feature>
<sequence>MGSLITEERIVDSESKEPILYVNGDHWVLPNGLAHLTRLEYLRGGLKWYRPMKLHHVFDLKARYPVGNTEVGIETRLKSLHYPVLIHVAHVPELNQLIIKDEGLEIGASVKFSKLVKILKVVIDERDPFQISSCRSILEQIKWFSGTQRRNVASIGGNIILHLFYIVTFLFLF</sequence>
<comment type="cofactor">
    <cofactor evidence="1">
        <name>FAD</name>
        <dbReference type="ChEBI" id="CHEBI:57692"/>
    </cofactor>
</comment>
<evidence type="ECO:0000256" key="2">
    <source>
        <dbReference type="SAM" id="Phobius"/>
    </source>
</evidence>
<name>A0AAV6WQN6_9LAMI</name>
<evidence type="ECO:0000259" key="3">
    <source>
        <dbReference type="PROSITE" id="PS51387"/>
    </source>
</evidence>
<dbReference type="PANTHER" id="PTHR45444">
    <property type="entry name" value="XANTHINE DEHYDROGENASE"/>
    <property type="match status" value="1"/>
</dbReference>
<organism evidence="4 5">
    <name type="scientific">Buddleja alternifolia</name>
    <dbReference type="NCBI Taxonomy" id="168488"/>
    <lineage>
        <taxon>Eukaryota</taxon>
        <taxon>Viridiplantae</taxon>
        <taxon>Streptophyta</taxon>
        <taxon>Embryophyta</taxon>
        <taxon>Tracheophyta</taxon>
        <taxon>Spermatophyta</taxon>
        <taxon>Magnoliopsida</taxon>
        <taxon>eudicotyledons</taxon>
        <taxon>Gunneridae</taxon>
        <taxon>Pentapetalae</taxon>
        <taxon>asterids</taxon>
        <taxon>lamiids</taxon>
        <taxon>Lamiales</taxon>
        <taxon>Scrophulariaceae</taxon>
        <taxon>Buddlejeae</taxon>
        <taxon>Buddleja</taxon>
    </lineage>
</organism>
<gene>
    <name evidence="4" type="ORF">BUALT_Bualt12G0062200</name>
</gene>
<dbReference type="AlphaFoldDB" id="A0AAV6WQN6"/>
<dbReference type="SUPFAM" id="SSF56176">
    <property type="entry name" value="FAD-binding/transporter-associated domain-like"/>
    <property type="match status" value="1"/>
</dbReference>
<dbReference type="InterPro" id="IPR036318">
    <property type="entry name" value="FAD-bd_PCMH-like_sf"/>
</dbReference>
<feature type="transmembrane region" description="Helical" evidence="2">
    <location>
        <begin position="152"/>
        <end position="172"/>
    </location>
</feature>
<keyword evidence="5" id="KW-1185">Reference proteome</keyword>
<dbReference type="Proteomes" id="UP000826271">
    <property type="component" value="Unassembled WGS sequence"/>
</dbReference>
<dbReference type="PANTHER" id="PTHR45444:SF3">
    <property type="entry name" value="XANTHINE DEHYDROGENASE"/>
    <property type="match status" value="1"/>
</dbReference>
<accession>A0AAV6WQN6</accession>
<evidence type="ECO:0000313" key="5">
    <source>
        <dbReference type="Proteomes" id="UP000826271"/>
    </source>
</evidence>
<reference evidence="4" key="1">
    <citation type="submission" date="2019-10" db="EMBL/GenBank/DDBJ databases">
        <authorList>
            <person name="Zhang R."/>
            <person name="Pan Y."/>
            <person name="Wang J."/>
            <person name="Ma R."/>
            <person name="Yu S."/>
        </authorList>
    </citation>
    <scope>NUCLEOTIDE SEQUENCE</scope>
    <source>
        <strain evidence="4">LA-IB0</strain>
        <tissue evidence="4">Leaf</tissue>
    </source>
</reference>
<comment type="caution">
    <text evidence="4">The sequence shown here is derived from an EMBL/GenBank/DDBJ whole genome shotgun (WGS) entry which is preliminary data.</text>
</comment>
<dbReference type="Gene3D" id="3.30.43.10">
    <property type="entry name" value="Uridine Diphospho-n-acetylenolpyruvylglucosamine Reductase, domain 2"/>
    <property type="match status" value="1"/>
</dbReference>
<dbReference type="GO" id="GO:0071949">
    <property type="term" value="F:FAD binding"/>
    <property type="evidence" value="ECO:0007669"/>
    <property type="project" value="InterPro"/>
</dbReference>
<evidence type="ECO:0000313" key="4">
    <source>
        <dbReference type="EMBL" id="KAG8372399.1"/>
    </source>
</evidence>
<dbReference type="InterPro" id="IPR016166">
    <property type="entry name" value="FAD-bd_PCMH"/>
</dbReference>
<keyword evidence="2" id="KW-0472">Membrane</keyword>
<dbReference type="EMBL" id="WHWC01000012">
    <property type="protein sequence ID" value="KAG8372399.1"/>
    <property type="molecule type" value="Genomic_DNA"/>
</dbReference>
<dbReference type="Gene3D" id="3.30.465.10">
    <property type="match status" value="1"/>
</dbReference>
<dbReference type="GO" id="GO:0016491">
    <property type="term" value="F:oxidoreductase activity"/>
    <property type="evidence" value="ECO:0007669"/>
    <property type="project" value="InterPro"/>
</dbReference>
<dbReference type="PROSITE" id="PS51387">
    <property type="entry name" value="FAD_PCMH"/>
    <property type="match status" value="1"/>
</dbReference>
<proteinExistence type="predicted"/>
<dbReference type="Pfam" id="PF00941">
    <property type="entry name" value="FAD_binding_5"/>
    <property type="match status" value="1"/>
</dbReference>
<dbReference type="GO" id="GO:0005506">
    <property type="term" value="F:iron ion binding"/>
    <property type="evidence" value="ECO:0007669"/>
    <property type="project" value="InterPro"/>
</dbReference>
<dbReference type="InterPro" id="IPR016208">
    <property type="entry name" value="Ald_Oxase/xanthine_DH-like"/>
</dbReference>